<evidence type="ECO:0000313" key="2">
    <source>
        <dbReference type="Proteomes" id="UP001057402"/>
    </source>
</evidence>
<evidence type="ECO:0000313" key="1">
    <source>
        <dbReference type="EMBL" id="KAI4325503.1"/>
    </source>
</evidence>
<protein>
    <submittedName>
        <fullName evidence="1">Uncharacterized protein</fullName>
    </submittedName>
</protein>
<sequence length="81" mass="8935">MGVLWFIAGMLGASAEGVLKRLTYDEIQSKTYMEVRELAWPTSARQSTEGRTPLPSSPASIVPSVSVCTYVPRHFTVFVDN</sequence>
<keyword evidence="2" id="KW-1185">Reference proteome</keyword>
<reference evidence="2" key="1">
    <citation type="journal article" date="2023" name="Front. Plant Sci.">
        <title>Chromosomal-level genome assembly of Melastoma candidum provides insights into trichome evolution.</title>
        <authorList>
            <person name="Zhong Y."/>
            <person name="Wu W."/>
            <person name="Sun C."/>
            <person name="Zou P."/>
            <person name="Liu Y."/>
            <person name="Dai S."/>
            <person name="Zhou R."/>
        </authorList>
    </citation>
    <scope>NUCLEOTIDE SEQUENCE [LARGE SCALE GENOMIC DNA]</scope>
</reference>
<dbReference type="EMBL" id="CM042888">
    <property type="protein sequence ID" value="KAI4325503.1"/>
    <property type="molecule type" value="Genomic_DNA"/>
</dbReference>
<name>A0ACB9MP88_9MYRT</name>
<proteinExistence type="predicted"/>
<gene>
    <name evidence="1" type="ORF">MLD38_030894</name>
</gene>
<comment type="caution">
    <text evidence="1">The sequence shown here is derived from an EMBL/GenBank/DDBJ whole genome shotgun (WGS) entry which is preliminary data.</text>
</comment>
<dbReference type="Proteomes" id="UP001057402">
    <property type="component" value="Chromosome 9"/>
</dbReference>
<organism evidence="1 2">
    <name type="scientific">Melastoma candidum</name>
    <dbReference type="NCBI Taxonomy" id="119954"/>
    <lineage>
        <taxon>Eukaryota</taxon>
        <taxon>Viridiplantae</taxon>
        <taxon>Streptophyta</taxon>
        <taxon>Embryophyta</taxon>
        <taxon>Tracheophyta</taxon>
        <taxon>Spermatophyta</taxon>
        <taxon>Magnoliopsida</taxon>
        <taxon>eudicotyledons</taxon>
        <taxon>Gunneridae</taxon>
        <taxon>Pentapetalae</taxon>
        <taxon>rosids</taxon>
        <taxon>malvids</taxon>
        <taxon>Myrtales</taxon>
        <taxon>Melastomataceae</taxon>
        <taxon>Melastomatoideae</taxon>
        <taxon>Melastomateae</taxon>
        <taxon>Melastoma</taxon>
    </lineage>
</organism>
<accession>A0ACB9MP88</accession>